<dbReference type="InterPro" id="IPR014710">
    <property type="entry name" value="RmlC-like_jellyroll"/>
</dbReference>
<reference evidence="4 5" key="1">
    <citation type="submission" date="2016-04" db="EMBL/GenBank/DDBJ databases">
        <authorList>
            <person name="Chen L."/>
            <person name="Zhuang W."/>
            <person name="Wang G."/>
        </authorList>
    </citation>
    <scope>NUCLEOTIDE SEQUENCE [LARGE SCALE GENOMIC DNA]</scope>
    <source>
        <strain evidence="5">GR20</strain>
    </source>
</reference>
<proteinExistence type="predicted"/>
<dbReference type="PANTHER" id="PTHR35848:SF6">
    <property type="entry name" value="CUPIN TYPE-2 DOMAIN-CONTAINING PROTEIN"/>
    <property type="match status" value="1"/>
</dbReference>
<evidence type="ECO:0000313" key="4">
    <source>
        <dbReference type="EMBL" id="OQP53256.1"/>
    </source>
</evidence>
<evidence type="ECO:0000313" key="5">
    <source>
        <dbReference type="Proteomes" id="UP000192277"/>
    </source>
</evidence>
<dbReference type="Gene3D" id="2.60.120.10">
    <property type="entry name" value="Jelly Rolls"/>
    <property type="match status" value="1"/>
</dbReference>
<keyword evidence="1" id="KW-0479">Metal-binding</keyword>
<dbReference type="Proteomes" id="UP000192277">
    <property type="component" value="Unassembled WGS sequence"/>
</dbReference>
<dbReference type="RefSeq" id="WP_014218202.1">
    <property type="nucleotide sequence ID" value="NZ_LWBO01000003.1"/>
</dbReference>
<dbReference type="PANTHER" id="PTHR35848">
    <property type="entry name" value="OXALATE-BINDING PROTEIN"/>
    <property type="match status" value="1"/>
</dbReference>
<feature type="domain" description="Cupin type-2" evidence="3">
    <location>
        <begin position="192"/>
        <end position="252"/>
    </location>
</feature>
<evidence type="ECO:0000256" key="1">
    <source>
        <dbReference type="ARBA" id="ARBA00022723"/>
    </source>
</evidence>
<name>A0ABX3P3I1_9BACT</name>
<comment type="caution">
    <text evidence="4">The sequence shown here is derived from an EMBL/GenBank/DDBJ whole genome shotgun (WGS) entry which is preliminary data.</text>
</comment>
<gene>
    <name evidence="4" type="ORF">A4D02_22970</name>
</gene>
<dbReference type="InterPro" id="IPR011051">
    <property type="entry name" value="RmlC_Cupin_sf"/>
</dbReference>
<keyword evidence="2" id="KW-0732">Signal</keyword>
<feature type="signal peptide" evidence="2">
    <location>
        <begin position="1"/>
        <end position="18"/>
    </location>
</feature>
<feature type="chain" id="PRO_5046285862" description="Cupin type-2 domain-containing protein" evidence="2">
    <location>
        <begin position="19"/>
        <end position="257"/>
    </location>
</feature>
<dbReference type="InterPro" id="IPR013096">
    <property type="entry name" value="Cupin_2"/>
</dbReference>
<evidence type="ECO:0000256" key="2">
    <source>
        <dbReference type="SAM" id="SignalP"/>
    </source>
</evidence>
<dbReference type="Pfam" id="PF07883">
    <property type="entry name" value="Cupin_2"/>
    <property type="match status" value="2"/>
</dbReference>
<accession>A0ABX3P3I1</accession>
<keyword evidence="5" id="KW-1185">Reference proteome</keyword>
<dbReference type="InterPro" id="IPR051610">
    <property type="entry name" value="GPI/OXD"/>
</dbReference>
<organism evidence="4 5">
    <name type="scientific">Niastella koreensis</name>
    <dbReference type="NCBI Taxonomy" id="354356"/>
    <lineage>
        <taxon>Bacteria</taxon>
        <taxon>Pseudomonadati</taxon>
        <taxon>Bacteroidota</taxon>
        <taxon>Chitinophagia</taxon>
        <taxon>Chitinophagales</taxon>
        <taxon>Chitinophagaceae</taxon>
        <taxon>Niastella</taxon>
    </lineage>
</organism>
<dbReference type="EMBL" id="LWBO01000003">
    <property type="protein sequence ID" value="OQP53256.1"/>
    <property type="molecule type" value="Genomic_DNA"/>
</dbReference>
<feature type="domain" description="Cupin type-2" evidence="3">
    <location>
        <begin position="66"/>
        <end position="129"/>
    </location>
</feature>
<evidence type="ECO:0000259" key="3">
    <source>
        <dbReference type="Pfam" id="PF07883"/>
    </source>
</evidence>
<sequence>MKILLACLIQLLAISAFAQQLQPVPSGVIHWNELPVTKGDHRESRKLTQGTTPEFDYFEVHATTQEKGAPPRPPHAQKDREELIIIKEGTMKCTVGNQTKRISAGSVILIPPQEMQAFENVGNGPLTYYAFAFRSKKPIDLERSKKAGGILILNIDSLPFKKTDKGGSRKYFERPTAMTDFFEMHVTQLDHAGPSHAPHQHVETELILITEGNTSMVIDGKTYTGGPGDLYIMESGKMHGITNVEDKPCSYFAFKWR</sequence>
<protein>
    <recommendedName>
        <fullName evidence="3">Cupin type-2 domain-containing protein</fullName>
    </recommendedName>
</protein>
<dbReference type="SUPFAM" id="SSF51182">
    <property type="entry name" value="RmlC-like cupins"/>
    <property type="match status" value="1"/>
</dbReference>